<evidence type="ECO:0000256" key="4">
    <source>
        <dbReference type="ARBA" id="ARBA00022655"/>
    </source>
</evidence>
<feature type="binding site" evidence="8">
    <location>
        <position position="61"/>
    </location>
    <ligand>
        <name>beta-alanine</name>
        <dbReference type="ChEBI" id="CHEBI:57966"/>
    </ligand>
</feature>
<comment type="pathway">
    <text evidence="1 8">Cofactor biosynthesis; (R)-pantothenate biosynthesis; (R)-pantothenate from (R)-pantoate and beta-alanine: step 1/1.</text>
</comment>
<dbReference type="FunFam" id="3.30.1300.10:FF:000001">
    <property type="entry name" value="Pantothenate synthetase"/>
    <property type="match status" value="1"/>
</dbReference>
<dbReference type="FunFam" id="3.40.50.620:FF:000013">
    <property type="entry name" value="Pantothenate synthetase"/>
    <property type="match status" value="1"/>
</dbReference>
<evidence type="ECO:0000256" key="2">
    <source>
        <dbReference type="ARBA" id="ARBA00009256"/>
    </source>
</evidence>
<feature type="binding site" evidence="8">
    <location>
        <begin position="147"/>
        <end position="150"/>
    </location>
    <ligand>
        <name>ATP</name>
        <dbReference type="ChEBI" id="CHEBI:30616"/>
    </ligand>
</feature>
<keyword evidence="6 8" id="KW-0067">ATP-binding</keyword>
<dbReference type="Gene3D" id="3.40.50.620">
    <property type="entry name" value="HUPs"/>
    <property type="match status" value="1"/>
</dbReference>
<feature type="coiled-coil region" evidence="9">
    <location>
        <begin position="199"/>
        <end position="226"/>
    </location>
</feature>
<keyword evidence="9" id="KW-0175">Coiled coil</keyword>
<comment type="function">
    <text evidence="8">Catalyzes the condensation of pantoate with beta-alanine in an ATP-dependent reaction via a pantoyl-adenylate intermediate.</text>
</comment>
<dbReference type="Gene3D" id="3.30.1300.10">
    <property type="entry name" value="Pantoate-beta-alanine ligase, C-terminal domain"/>
    <property type="match status" value="1"/>
</dbReference>
<feature type="binding site" evidence="8">
    <location>
        <position position="153"/>
    </location>
    <ligand>
        <name>(R)-pantoate</name>
        <dbReference type="ChEBI" id="CHEBI:15980"/>
    </ligand>
</feature>
<dbReference type="GO" id="GO:0015940">
    <property type="term" value="P:pantothenate biosynthetic process"/>
    <property type="evidence" value="ECO:0007669"/>
    <property type="project" value="UniProtKB-UniRule"/>
</dbReference>
<keyword evidence="4 8" id="KW-0566">Pantothenate biosynthesis</keyword>
<comment type="miscellaneous">
    <text evidence="8">The reaction proceeds by a bi uni uni bi ping pong mechanism.</text>
</comment>
<dbReference type="InterPro" id="IPR004821">
    <property type="entry name" value="Cyt_trans-like"/>
</dbReference>
<dbReference type="HAMAP" id="MF_00158">
    <property type="entry name" value="PanC"/>
    <property type="match status" value="1"/>
</dbReference>
<gene>
    <name evidence="8" type="primary">panC</name>
    <name evidence="10" type="ORF">ENT77_03155</name>
</gene>
<protein>
    <recommendedName>
        <fullName evidence="8">Pantothenate synthetase</fullName>
        <shortName evidence="8">PS</shortName>
        <ecNumber evidence="8">6.3.2.1</ecNumber>
    </recommendedName>
    <alternativeName>
        <fullName evidence="8">Pantoate--beta-alanine ligase</fullName>
    </alternativeName>
    <alternativeName>
        <fullName evidence="8">Pantoate-activating enzyme</fullName>
    </alternativeName>
</protein>
<accession>A0A7C4RVT6</accession>
<keyword evidence="5 8" id="KW-0547">Nucleotide-binding</keyword>
<dbReference type="UniPathway" id="UPA00028">
    <property type="reaction ID" value="UER00005"/>
</dbReference>
<comment type="catalytic activity">
    <reaction evidence="7 8">
        <text>(R)-pantoate + beta-alanine + ATP = (R)-pantothenate + AMP + diphosphate + H(+)</text>
        <dbReference type="Rhea" id="RHEA:10912"/>
        <dbReference type="ChEBI" id="CHEBI:15378"/>
        <dbReference type="ChEBI" id="CHEBI:15980"/>
        <dbReference type="ChEBI" id="CHEBI:29032"/>
        <dbReference type="ChEBI" id="CHEBI:30616"/>
        <dbReference type="ChEBI" id="CHEBI:33019"/>
        <dbReference type="ChEBI" id="CHEBI:57966"/>
        <dbReference type="ChEBI" id="CHEBI:456215"/>
        <dbReference type="EC" id="6.3.2.1"/>
    </reaction>
</comment>
<dbReference type="EC" id="6.3.2.1" evidence="8"/>
<dbReference type="InterPro" id="IPR014729">
    <property type="entry name" value="Rossmann-like_a/b/a_fold"/>
</dbReference>
<feature type="binding site" evidence="8">
    <location>
        <begin position="30"/>
        <end position="37"/>
    </location>
    <ligand>
        <name>ATP</name>
        <dbReference type="ChEBI" id="CHEBI:30616"/>
    </ligand>
</feature>
<dbReference type="NCBIfam" id="TIGR00125">
    <property type="entry name" value="cyt_tran_rel"/>
    <property type="match status" value="1"/>
</dbReference>
<dbReference type="InterPro" id="IPR042176">
    <property type="entry name" value="Pantoate_ligase_C"/>
</dbReference>
<feature type="binding site" evidence="8">
    <location>
        <position position="61"/>
    </location>
    <ligand>
        <name>(R)-pantoate</name>
        <dbReference type="ChEBI" id="CHEBI:15980"/>
    </ligand>
</feature>
<evidence type="ECO:0000256" key="6">
    <source>
        <dbReference type="ARBA" id="ARBA00022840"/>
    </source>
</evidence>
<feature type="active site" description="Proton donor" evidence="8">
    <location>
        <position position="37"/>
    </location>
</feature>
<evidence type="ECO:0000256" key="1">
    <source>
        <dbReference type="ARBA" id="ARBA00004990"/>
    </source>
</evidence>
<keyword evidence="3 8" id="KW-0436">Ligase</keyword>
<name>A0A7C4RVT6_9BACT</name>
<dbReference type="NCBIfam" id="TIGR00018">
    <property type="entry name" value="panC"/>
    <property type="match status" value="1"/>
</dbReference>
<evidence type="ECO:0000256" key="8">
    <source>
        <dbReference type="HAMAP-Rule" id="MF_00158"/>
    </source>
</evidence>
<sequence>MRLVQTVAEMKSIARELHKQNKSIGFVPTMGYLHEGHLSLVRRARTENDVVVVSIFVNPTQFGPKEDFDRYPRDLERDLRLLEPLGVNYVFHPSVEEMYPRNYSVYVEEVSLSRYLCGASRPGHFRGVCTVVTKLFNIVKPTRAYFGQKDAQQFRILKRMVENLNMDVEMIELPIVRESDGLAMSSRNVYLSPEERKEATRLYKALKRAEELIENGEREVPVIKAEMMKVLNHPLLKIDYVEIVNEATLEPIERIDGKVLIALAVFVGKARLIDNTIIEVPRS</sequence>
<evidence type="ECO:0000256" key="9">
    <source>
        <dbReference type="SAM" id="Coils"/>
    </source>
</evidence>
<evidence type="ECO:0000256" key="3">
    <source>
        <dbReference type="ARBA" id="ARBA00022598"/>
    </source>
</evidence>
<comment type="subunit">
    <text evidence="8">Homodimer.</text>
</comment>
<feature type="binding site" evidence="8">
    <location>
        <position position="176"/>
    </location>
    <ligand>
        <name>ATP</name>
        <dbReference type="ChEBI" id="CHEBI:30616"/>
    </ligand>
</feature>
<dbReference type="Pfam" id="PF02569">
    <property type="entry name" value="Pantoate_ligase"/>
    <property type="match status" value="1"/>
</dbReference>
<dbReference type="PANTHER" id="PTHR21299:SF1">
    <property type="entry name" value="PANTOATE--BETA-ALANINE LIGASE"/>
    <property type="match status" value="1"/>
</dbReference>
<comment type="subcellular location">
    <subcellularLocation>
        <location evidence="8">Cytoplasm</location>
    </subcellularLocation>
</comment>
<keyword evidence="8" id="KW-0963">Cytoplasm</keyword>
<dbReference type="CDD" id="cd00560">
    <property type="entry name" value="PanC"/>
    <property type="match status" value="1"/>
</dbReference>
<dbReference type="GO" id="GO:0004592">
    <property type="term" value="F:pantoate-beta-alanine ligase activity"/>
    <property type="evidence" value="ECO:0007669"/>
    <property type="project" value="UniProtKB-UniRule"/>
</dbReference>
<dbReference type="InterPro" id="IPR003721">
    <property type="entry name" value="Pantoate_ligase"/>
</dbReference>
<dbReference type="SUPFAM" id="SSF52374">
    <property type="entry name" value="Nucleotidylyl transferase"/>
    <property type="match status" value="1"/>
</dbReference>
<dbReference type="PANTHER" id="PTHR21299">
    <property type="entry name" value="CYTIDYLATE KINASE/PANTOATE-BETA-ALANINE LIGASE"/>
    <property type="match status" value="1"/>
</dbReference>
<comment type="similarity">
    <text evidence="2 8">Belongs to the pantothenate synthetase family.</text>
</comment>
<evidence type="ECO:0000256" key="5">
    <source>
        <dbReference type="ARBA" id="ARBA00022741"/>
    </source>
</evidence>
<evidence type="ECO:0000256" key="7">
    <source>
        <dbReference type="ARBA" id="ARBA00048258"/>
    </source>
</evidence>
<dbReference type="GO" id="GO:0005829">
    <property type="term" value="C:cytosol"/>
    <property type="evidence" value="ECO:0007669"/>
    <property type="project" value="TreeGrafter"/>
</dbReference>
<organism evidence="10">
    <name type="scientific">Fervidobacterium thailandense</name>
    <dbReference type="NCBI Taxonomy" id="1008305"/>
    <lineage>
        <taxon>Bacteria</taxon>
        <taxon>Thermotogati</taxon>
        <taxon>Thermotogota</taxon>
        <taxon>Thermotogae</taxon>
        <taxon>Thermotogales</taxon>
        <taxon>Fervidobacteriaceae</taxon>
        <taxon>Fervidobacterium</taxon>
    </lineage>
</organism>
<comment type="caution">
    <text evidence="10">The sequence shown here is derived from an EMBL/GenBank/DDBJ whole genome shotgun (WGS) entry which is preliminary data.</text>
</comment>
<dbReference type="AlphaFoldDB" id="A0A7C4RVT6"/>
<dbReference type="EMBL" id="DSZY01000014">
    <property type="protein sequence ID" value="HGU40177.1"/>
    <property type="molecule type" value="Genomic_DNA"/>
</dbReference>
<feature type="binding site" evidence="8">
    <location>
        <begin position="184"/>
        <end position="187"/>
    </location>
    <ligand>
        <name>ATP</name>
        <dbReference type="ChEBI" id="CHEBI:30616"/>
    </ligand>
</feature>
<reference evidence="10" key="1">
    <citation type="journal article" date="2020" name="mSystems">
        <title>Genome- and Community-Level Interaction Insights into Carbon Utilization and Element Cycling Functions of Hydrothermarchaeota in Hydrothermal Sediment.</title>
        <authorList>
            <person name="Zhou Z."/>
            <person name="Liu Y."/>
            <person name="Xu W."/>
            <person name="Pan J."/>
            <person name="Luo Z.H."/>
            <person name="Li M."/>
        </authorList>
    </citation>
    <scope>NUCLEOTIDE SEQUENCE [LARGE SCALE GENOMIC DNA]</scope>
    <source>
        <strain evidence="10">SpSt-609</strain>
    </source>
</reference>
<evidence type="ECO:0000313" key="10">
    <source>
        <dbReference type="EMBL" id="HGU40177.1"/>
    </source>
</evidence>
<dbReference type="GO" id="GO:0005524">
    <property type="term" value="F:ATP binding"/>
    <property type="evidence" value="ECO:0007669"/>
    <property type="project" value="UniProtKB-KW"/>
</dbReference>
<proteinExistence type="inferred from homology"/>